<dbReference type="GO" id="GO:0008360">
    <property type="term" value="P:regulation of cell shape"/>
    <property type="evidence" value="ECO:0007669"/>
    <property type="project" value="UniProtKB-KW"/>
</dbReference>
<evidence type="ECO:0000256" key="7">
    <source>
        <dbReference type="ARBA" id="ARBA00022984"/>
    </source>
</evidence>
<dbReference type="NCBIfam" id="NF006873">
    <property type="entry name" value="PRK09369.1"/>
    <property type="match status" value="1"/>
</dbReference>
<feature type="active site" description="Proton donor" evidence="13">
    <location>
        <position position="154"/>
    </location>
</feature>
<dbReference type="FunFam" id="3.65.10.10:FF:000001">
    <property type="entry name" value="UDP-N-acetylglucosamine 1-carboxyvinyltransferase"/>
    <property type="match status" value="1"/>
</dbReference>
<dbReference type="Pfam" id="PF00275">
    <property type="entry name" value="EPSP_synthase"/>
    <property type="match status" value="1"/>
</dbReference>
<dbReference type="PANTHER" id="PTHR43783">
    <property type="entry name" value="UDP-N-ACETYLGLUCOSAMINE 1-CARBOXYVINYLTRANSFERASE"/>
    <property type="match status" value="1"/>
</dbReference>
<comment type="similarity">
    <text evidence="11 13">Belongs to the EPSP synthase family. MurA subfamily.</text>
</comment>
<evidence type="ECO:0000256" key="9">
    <source>
        <dbReference type="ARBA" id="ARBA00023316"/>
    </source>
</evidence>
<evidence type="ECO:0000313" key="15">
    <source>
        <dbReference type="EMBL" id="GEL03253.1"/>
    </source>
</evidence>
<feature type="binding site" evidence="13">
    <location>
        <position position="343"/>
    </location>
    <ligand>
        <name>UDP-N-acetyl-alpha-D-glucosamine</name>
        <dbReference type="ChEBI" id="CHEBI:57705"/>
    </ligand>
</feature>
<dbReference type="Gene3D" id="3.65.10.10">
    <property type="entry name" value="Enolpyruvate transferase domain"/>
    <property type="match status" value="2"/>
</dbReference>
<evidence type="ECO:0000256" key="13">
    <source>
        <dbReference type="HAMAP-Rule" id="MF_00111"/>
    </source>
</evidence>
<organism evidence="15 16">
    <name type="scientific">Swaminathania salitolerans</name>
    <dbReference type="NCBI Taxonomy" id="182838"/>
    <lineage>
        <taxon>Bacteria</taxon>
        <taxon>Pseudomonadati</taxon>
        <taxon>Pseudomonadota</taxon>
        <taxon>Alphaproteobacteria</taxon>
        <taxon>Acetobacterales</taxon>
        <taxon>Acetobacteraceae</taxon>
        <taxon>Swaminathania</taxon>
    </lineage>
</organism>
<dbReference type="InterPro" id="IPR036968">
    <property type="entry name" value="Enolpyruvate_Tfrase_sf"/>
</dbReference>
<dbReference type="InterPro" id="IPR005750">
    <property type="entry name" value="UDP_GlcNAc_COvinyl_MurA"/>
</dbReference>
<evidence type="ECO:0000256" key="3">
    <source>
        <dbReference type="ARBA" id="ARBA00022490"/>
    </source>
</evidence>
<keyword evidence="16" id="KW-1185">Reference proteome</keyword>
<keyword evidence="4 13" id="KW-0132">Cell division</keyword>
<dbReference type="GO" id="GO:0009252">
    <property type="term" value="P:peptidoglycan biosynthetic process"/>
    <property type="evidence" value="ECO:0007669"/>
    <property type="project" value="UniProtKB-UniRule"/>
</dbReference>
<feature type="binding site" evidence="13">
    <location>
        <begin position="159"/>
        <end position="163"/>
    </location>
    <ligand>
        <name>UDP-N-acetyl-alpha-D-glucosamine</name>
        <dbReference type="ChEBI" id="CHEBI:57705"/>
    </ligand>
</feature>
<dbReference type="UniPathway" id="UPA00219"/>
<keyword evidence="9 13" id="KW-0961">Cell wall biogenesis/degradation</keyword>
<reference evidence="15 16" key="1">
    <citation type="submission" date="2019-07" db="EMBL/GenBank/DDBJ databases">
        <title>Whole genome shotgun sequence of Swaminathania salitolerans NBRC 104436.</title>
        <authorList>
            <person name="Hosoyama A."/>
            <person name="Uohara A."/>
            <person name="Ohji S."/>
            <person name="Ichikawa N."/>
        </authorList>
    </citation>
    <scope>NUCLEOTIDE SEQUENCE [LARGE SCALE GENOMIC DNA]</scope>
    <source>
        <strain evidence="15 16">NBRC 104436</strain>
    </source>
</reference>
<evidence type="ECO:0000256" key="4">
    <source>
        <dbReference type="ARBA" id="ARBA00022618"/>
    </source>
</evidence>
<comment type="subcellular location">
    <subcellularLocation>
        <location evidence="1 13">Cytoplasm</location>
    </subcellularLocation>
</comment>
<dbReference type="GO" id="GO:0008760">
    <property type="term" value="F:UDP-N-acetylglucosamine 1-carboxyvinyltransferase activity"/>
    <property type="evidence" value="ECO:0007669"/>
    <property type="project" value="UniProtKB-UniRule"/>
</dbReference>
<evidence type="ECO:0000256" key="6">
    <source>
        <dbReference type="ARBA" id="ARBA00022960"/>
    </source>
</evidence>
<dbReference type="NCBIfam" id="TIGR01072">
    <property type="entry name" value="murA"/>
    <property type="match status" value="1"/>
</dbReference>
<dbReference type="SUPFAM" id="SSF55205">
    <property type="entry name" value="EPT/RTPC-like"/>
    <property type="match status" value="1"/>
</dbReference>
<evidence type="ECO:0000313" key="16">
    <source>
        <dbReference type="Proteomes" id="UP000321405"/>
    </source>
</evidence>
<feature type="domain" description="Enolpyruvate transferase" evidence="14">
    <location>
        <begin position="43"/>
        <end position="443"/>
    </location>
</feature>
<sequence>MVHSLGAIDALTGGGGRGREVTLPFSMAFTPQELHIMDRFIIRGGRRLEGEIVIGGAKNAGLKLMVAGLLTADRLILSNVPKIADIETMQTLLRQHGIAVDPVDAEGRTLSIGGPITSVEAPYDIVSKMRASILVLGPLLARAREARVSLPGGCAIGTRPVDLHLKGLETLGATIRLENGYINASAPNGLVGDRILLPFASVGATENLLMAATLAKGRTEIVNAAREPEIGDLVECLNRMGARIAGAGTGTLVIDGVEALTGAEHAIMADRIECGTYACAAGITGGDLRLIGGRVRDLGAVVRTLEEAGVEVLEEENAIRVRRTGALRGVDIMTEPYPGFPTDMQAQFMAMLAVADGASMVTETIFENRFMHVPELNRMGARINVHGSSAIIRGVGHLSGAPVMATDLRASFSLILAGLGAQGETSLSRIYHLDRGYEAVDRKLSAVGADIERLSDDR</sequence>
<keyword evidence="10 13" id="KW-0670">Pyruvate</keyword>
<dbReference type="InterPro" id="IPR050068">
    <property type="entry name" value="MurA_subfamily"/>
</dbReference>
<comment type="function">
    <text evidence="13">Cell wall formation. Adds enolpyruvyl to UDP-N-acetylglucosamine.</text>
</comment>
<dbReference type="InterPro" id="IPR013792">
    <property type="entry name" value="RNA3'P_cycl/enolpyr_Trfase_a/b"/>
</dbReference>
<evidence type="ECO:0000259" key="14">
    <source>
        <dbReference type="Pfam" id="PF00275"/>
    </source>
</evidence>
<comment type="caution">
    <text evidence="15">The sequence shown here is derived from an EMBL/GenBank/DDBJ whole genome shotgun (WGS) entry which is preliminary data.</text>
</comment>
<evidence type="ECO:0000256" key="11">
    <source>
        <dbReference type="ARBA" id="ARBA00038367"/>
    </source>
</evidence>
<evidence type="ECO:0000256" key="12">
    <source>
        <dbReference type="ARBA" id="ARBA00047527"/>
    </source>
</evidence>
<comment type="caution">
    <text evidence="13">Lacks conserved residue(s) required for the propagation of feature annotation.</text>
</comment>
<keyword evidence="3 13" id="KW-0963">Cytoplasm</keyword>
<dbReference type="EC" id="2.5.1.7" evidence="13"/>
<dbReference type="GO" id="GO:0071555">
    <property type="term" value="P:cell wall organization"/>
    <property type="evidence" value="ECO:0007669"/>
    <property type="project" value="UniProtKB-KW"/>
</dbReference>
<gene>
    <name evidence="13 15" type="primary">murA</name>
    <name evidence="15" type="ORF">SSA02_24160</name>
</gene>
<keyword evidence="5 13" id="KW-0808">Transferase</keyword>
<feature type="binding site" evidence="13">
    <location>
        <position position="365"/>
    </location>
    <ligand>
        <name>UDP-N-acetyl-alpha-D-glucosamine</name>
        <dbReference type="ChEBI" id="CHEBI:57705"/>
    </ligand>
</feature>
<dbReference type="CDD" id="cd01555">
    <property type="entry name" value="UdpNAET"/>
    <property type="match status" value="1"/>
</dbReference>
<keyword evidence="8 13" id="KW-0131">Cell cycle</keyword>
<dbReference type="GO" id="GO:0005737">
    <property type="term" value="C:cytoplasm"/>
    <property type="evidence" value="ECO:0007669"/>
    <property type="project" value="UniProtKB-SubCell"/>
</dbReference>
<evidence type="ECO:0000256" key="8">
    <source>
        <dbReference type="ARBA" id="ARBA00023306"/>
    </source>
</evidence>
<evidence type="ECO:0000256" key="10">
    <source>
        <dbReference type="ARBA" id="ARBA00023317"/>
    </source>
</evidence>
<dbReference type="HAMAP" id="MF_00111">
    <property type="entry name" value="MurA"/>
    <property type="match status" value="1"/>
</dbReference>
<comment type="catalytic activity">
    <reaction evidence="12 13">
        <text>phosphoenolpyruvate + UDP-N-acetyl-alpha-D-glucosamine = UDP-N-acetyl-3-O-(1-carboxyvinyl)-alpha-D-glucosamine + phosphate</text>
        <dbReference type="Rhea" id="RHEA:18681"/>
        <dbReference type="ChEBI" id="CHEBI:43474"/>
        <dbReference type="ChEBI" id="CHEBI:57705"/>
        <dbReference type="ChEBI" id="CHEBI:58702"/>
        <dbReference type="ChEBI" id="CHEBI:68483"/>
        <dbReference type="EC" id="2.5.1.7"/>
    </reaction>
</comment>
<dbReference type="EMBL" id="BJVC01000007">
    <property type="protein sequence ID" value="GEL03253.1"/>
    <property type="molecule type" value="Genomic_DNA"/>
</dbReference>
<dbReference type="AlphaFoldDB" id="A0A511BTZ7"/>
<dbReference type="GO" id="GO:0019277">
    <property type="term" value="P:UDP-N-acetylgalactosamine biosynthetic process"/>
    <property type="evidence" value="ECO:0007669"/>
    <property type="project" value="InterPro"/>
</dbReference>
<keyword evidence="6 13" id="KW-0133">Cell shape</keyword>
<protein>
    <recommendedName>
        <fullName evidence="13">UDP-N-acetylglucosamine 1-carboxyvinyltransferase</fullName>
        <ecNumber evidence="13">2.5.1.7</ecNumber>
    </recommendedName>
    <alternativeName>
        <fullName evidence="13">Enoylpyruvate transferase</fullName>
    </alternativeName>
    <alternativeName>
        <fullName evidence="13">UDP-N-acetylglucosamine enolpyruvyl transferase</fullName>
        <shortName evidence="13">EPT</shortName>
    </alternativeName>
</protein>
<dbReference type="GO" id="GO:0051301">
    <property type="term" value="P:cell division"/>
    <property type="evidence" value="ECO:0007669"/>
    <property type="project" value="UniProtKB-KW"/>
</dbReference>
<feature type="binding site" evidence="13">
    <location>
        <begin position="58"/>
        <end position="59"/>
    </location>
    <ligand>
        <name>phosphoenolpyruvate</name>
        <dbReference type="ChEBI" id="CHEBI:58702"/>
    </ligand>
</feature>
<accession>A0A511BTZ7</accession>
<proteinExistence type="inferred from homology"/>
<feature type="binding site" evidence="13">
    <location>
        <position position="130"/>
    </location>
    <ligand>
        <name>UDP-N-acetyl-alpha-D-glucosamine</name>
        <dbReference type="ChEBI" id="CHEBI:57705"/>
    </ligand>
</feature>
<dbReference type="PANTHER" id="PTHR43783:SF1">
    <property type="entry name" value="UDP-N-ACETYLGLUCOSAMINE 1-CARBOXYVINYLTRANSFERASE"/>
    <property type="match status" value="1"/>
</dbReference>
<evidence type="ECO:0000256" key="5">
    <source>
        <dbReference type="ARBA" id="ARBA00022679"/>
    </source>
</evidence>
<feature type="modified residue" description="2-(S-cysteinyl)pyruvic acid O-phosphothioketal" evidence="13">
    <location>
        <position position="154"/>
    </location>
</feature>
<dbReference type="Proteomes" id="UP000321405">
    <property type="component" value="Unassembled WGS sequence"/>
</dbReference>
<evidence type="ECO:0000256" key="1">
    <source>
        <dbReference type="ARBA" id="ARBA00004496"/>
    </source>
</evidence>
<keyword evidence="7 13" id="KW-0573">Peptidoglycan synthesis</keyword>
<dbReference type="InterPro" id="IPR001986">
    <property type="entry name" value="Enolpyruvate_Tfrase_dom"/>
</dbReference>
<name>A0A511BTZ7_9PROT</name>
<comment type="pathway">
    <text evidence="2 13">Cell wall biogenesis; peptidoglycan biosynthesis.</text>
</comment>
<evidence type="ECO:0000256" key="2">
    <source>
        <dbReference type="ARBA" id="ARBA00004752"/>
    </source>
</evidence>